<name>A0A428TPI8_9HYPO</name>
<gene>
    <name evidence="2" type="ORF">CDV31_010246</name>
</gene>
<proteinExistence type="predicted"/>
<evidence type="ECO:0000313" key="3">
    <source>
        <dbReference type="Proteomes" id="UP000288429"/>
    </source>
</evidence>
<organism evidence="2 3">
    <name type="scientific">Fusarium ambrosium</name>
    <dbReference type="NCBI Taxonomy" id="131363"/>
    <lineage>
        <taxon>Eukaryota</taxon>
        <taxon>Fungi</taxon>
        <taxon>Dikarya</taxon>
        <taxon>Ascomycota</taxon>
        <taxon>Pezizomycotina</taxon>
        <taxon>Sordariomycetes</taxon>
        <taxon>Hypocreomycetidae</taxon>
        <taxon>Hypocreales</taxon>
        <taxon>Nectriaceae</taxon>
        <taxon>Fusarium</taxon>
        <taxon>Fusarium solani species complex</taxon>
    </lineage>
</organism>
<feature type="region of interest" description="Disordered" evidence="1">
    <location>
        <begin position="89"/>
        <end position="111"/>
    </location>
</feature>
<accession>A0A428TPI8</accession>
<evidence type="ECO:0000256" key="1">
    <source>
        <dbReference type="SAM" id="MobiDB-lite"/>
    </source>
</evidence>
<dbReference type="EMBL" id="NIZV01000156">
    <property type="protein sequence ID" value="RSM03983.1"/>
    <property type="molecule type" value="Genomic_DNA"/>
</dbReference>
<comment type="caution">
    <text evidence="2">The sequence shown here is derived from an EMBL/GenBank/DDBJ whole genome shotgun (WGS) entry which is preliminary data.</text>
</comment>
<dbReference type="Proteomes" id="UP000288429">
    <property type="component" value="Unassembled WGS sequence"/>
</dbReference>
<reference evidence="2 3" key="1">
    <citation type="submission" date="2017-06" db="EMBL/GenBank/DDBJ databases">
        <title>Cmopartive genomic analysis of Ambrosia Fusariam Clade fungi.</title>
        <authorList>
            <person name="Stajich J.E."/>
            <person name="Carrillo J."/>
            <person name="Kijimoto T."/>
            <person name="Eskalen A."/>
            <person name="O'Donnell K."/>
            <person name="Kasson M."/>
        </authorList>
    </citation>
    <scope>NUCLEOTIDE SEQUENCE [LARGE SCALE GENOMIC DNA]</scope>
    <source>
        <strain evidence="2 3">NRRL 20438</strain>
    </source>
</reference>
<evidence type="ECO:0000313" key="2">
    <source>
        <dbReference type="EMBL" id="RSM03983.1"/>
    </source>
</evidence>
<dbReference type="AlphaFoldDB" id="A0A428TPI8"/>
<keyword evidence="3" id="KW-1185">Reference proteome</keyword>
<sequence>MPRAEPILSTIEKSDLPSVWGKGSLSVFPMVHFLHLMVYTTSLPLRDSFTTACLILDSGLSGYRNLNTVLRQDEGANDYQAVLGLPTETQQRGGLKAESPCRQQEKALNAG</sequence>
<protein>
    <submittedName>
        <fullName evidence="2">Uncharacterized protein</fullName>
    </submittedName>
</protein>